<protein>
    <submittedName>
        <fullName evidence="2">Uncharacterized protein</fullName>
    </submittedName>
</protein>
<keyword evidence="1" id="KW-1133">Transmembrane helix</keyword>
<evidence type="ECO:0000313" key="2">
    <source>
        <dbReference type="EMBL" id="CAP20212.1"/>
    </source>
</evidence>
<dbReference type="EMBL" id="AM905950">
    <property type="protein sequence ID" value="CAP20212.1"/>
    <property type="molecule type" value="Genomic_DNA"/>
</dbReference>
<keyword evidence="1" id="KW-0812">Transmembrane</keyword>
<accession>B0RKW2</accession>
<sequence length="63" mass="7141">MTKTLKNILLLLCILFIATFLLLMISVPFLLAWEPDTIHKDIMVTAISYGTLAYGGYSYITNR</sequence>
<evidence type="ECO:0000256" key="1">
    <source>
        <dbReference type="SAM" id="Phobius"/>
    </source>
</evidence>
<geneLocation type="plasmid" evidence="2">
    <name>pYE854</name>
</geneLocation>
<feature type="transmembrane region" description="Helical" evidence="1">
    <location>
        <begin position="42"/>
        <end position="60"/>
    </location>
</feature>
<reference evidence="2" key="1">
    <citation type="journal article" date="2008" name="J. Bacteriol.">
        <title>Genetic and functional properties of the self-transmissible Yersinia enterocolitica plasmid pYE854, which mobilizes the virulence plasmid pYV.</title>
        <authorList>
            <person name="Hammerl J.A."/>
            <person name="Klein I."/>
            <person name="Lanka E."/>
            <person name="Appel B."/>
            <person name="Hertwig S."/>
        </authorList>
    </citation>
    <scope>NUCLEOTIDE SEQUENCE [LARGE SCALE GENOMIC DNA]</scope>
    <source>
        <strain evidence="2">29854</strain>
        <plasmid evidence="2">pYE854</plasmid>
    </source>
</reference>
<proteinExistence type="predicted"/>
<dbReference type="AlphaFoldDB" id="B0RKW2"/>
<organism evidence="2">
    <name type="scientific">Yersinia enterocolitica</name>
    <dbReference type="NCBI Taxonomy" id="630"/>
    <lineage>
        <taxon>Bacteria</taxon>
        <taxon>Pseudomonadati</taxon>
        <taxon>Pseudomonadota</taxon>
        <taxon>Gammaproteobacteria</taxon>
        <taxon>Enterobacterales</taxon>
        <taxon>Yersiniaceae</taxon>
        <taxon>Yersinia</taxon>
    </lineage>
</organism>
<keyword evidence="2" id="KW-0614">Plasmid</keyword>
<name>B0RKW2_YEREN</name>
<keyword evidence="1" id="KW-0472">Membrane</keyword>